<sequence>MVTNDQVEKLCDYARISYEDAKSALNKTEGDVIEALIDLEQLGKVAPMRGRSPQGSSALLYSALFML</sequence>
<proteinExistence type="predicted"/>
<reference evidence="1" key="2">
    <citation type="submission" date="2021-04" db="EMBL/GenBank/DDBJ databases">
        <authorList>
            <person name="Liu J."/>
        </authorList>
    </citation>
    <scope>NUCLEOTIDE SEQUENCE</scope>
    <source>
        <strain evidence="1">BAD-6</strain>
    </source>
</reference>
<evidence type="ECO:0000313" key="2">
    <source>
        <dbReference type="Proteomes" id="UP000675664"/>
    </source>
</evidence>
<dbReference type="Gene3D" id="1.10.8.10">
    <property type="entry name" value="DNA helicase RuvA subunit, C-terminal domain"/>
    <property type="match status" value="1"/>
</dbReference>
<evidence type="ECO:0000313" key="1">
    <source>
        <dbReference type="EMBL" id="MBR0598792.1"/>
    </source>
</evidence>
<organism evidence="1 2">
    <name type="scientific">Sinanaerobacter chloroacetimidivorans</name>
    <dbReference type="NCBI Taxonomy" id="2818044"/>
    <lineage>
        <taxon>Bacteria</taxon>
        <taxon>Bacillati</taxon>
        <taxon>Bacillota</taxon>
        <taxon>Clostridia</taxon>
        <taxon>Peptostreptococcales</taxon>
        <taxon>Anaerovoracaceae</taxon>
        <taxon>Sinanaerobacter</taxon>
    </lineage>
</organism>
<dbReference type="SUPFAM" id="SSF46934">
    <property type="entry name" value="UBA-like"/>
    <property type="match status" value="1"/>
</dbReference>
<protein>
    <submittedName>
        <fullName evidence="1">Uncharacterized protein</fullName>
    </submittedName>
</protein>
<dbReference type="InterPro" id="IPR009060">
    <property type="entry name" value="UBA-like_sf"/>
</dbReference>
<dbReference type="AlphaFoldDB" id="A0A8J8B2J4"/>
<dbReference type="EMBL" id="JAGSND010000008">
    <property type="protein sequence ID" value="MBR0598792.1"/>
    <property type="molecule type" value="Genomic_DNA"/>
</dbReference>
<accession>A0A8J8B2J4</accession>
<name>A0A8J8B2J4_9FIRM</name>
<dbReference type="Proteomes" id="UP000675664">
    <property type="component" value="Unassembled WGS sequence"/>
</dbReference>
<dbReference type="RefSeq" id="WP_227018919.1">
    <property type="nucleotide sequence ID" value="NZ_JAGSND010000008.1"/>
</dbReference>
<gene>
    <name evidence="1" type="ORF">KCX82_12955</name>
</gene>
<keyword evidence="2" id="KW-1185">Reference proteome</keyword>
<comment type="caution">
    <text evidence="1">The sequence shown here is derived from an EMBL/GenBank/DDBJ whole genome shotgun (WGS) entry which is preliminary data.</text>
</comment>
<reference evidence="1" key="1">
    <citation type="submission" date="2021-04" db="EMBL/GenBank/DDBJ databases">
        <title>Sinoanaerobacter chloroacetimidivorans sp. nov., an obligate anaerobic bacterium isolated from anaerobic sludge.</title>
        <authorList>
            <person name="Bao Y."/>
        </authorList>
    </citation>
    <scope>NUCLEOTIDE SEQUENCE</scope>
    <source>
        <strain evidence="1">BAD-6</strain>
    </source>
</reference>